<gene>
    <name evidence="10" type="ORF">OMW55_11645</name>
</gene>
<dbReference type="InterPro" id="IPR011049">
    <property type="entry name" value="Serralysin-like_metalloprot_C"/>
</dbReference>
<evidence type="ECO:0000256" key="6">
    <source>
        <dbReference type="ARBA" id="ARBA00022737"/>
    </source>
</evidence>
<keyword evidence="11" id="KW-1185">Reference proteome</keyword>
<dbReference type="InterPro" id="IPR050557">
    <property type="entry name" value="RTX_toxin/Mannuronan_C5-epim"/>
</dbReference>
<evidence type="ECO:0000313" key="11">
    <source>
        <dbReference type="Proteomes" id="UP001526246"/>
    </source>
</evidence>
<keyword evidence="7" id="KW-0843">Virulence</keyword>
<dbReference type="InterPro" id="IPR001343">
    <property type="entry name" value="Hemolysn_Ca-bd"/>
</dbReference>
<keyword evidence="8" id="KW-0472">Membrane</keyword>
<dbReference type="Pfam" id="PF00353">
    <property type="entry name" value="HemolysinCabind"/>
    <property type="match status" value="4"/>
</dbReference>
<dbReference type="PRINTS" id="PR01488">
    <property type="entry name" value="RTXTOXINA"/>
</dbReference>
<proteinExistence type="predicted"/>
<dbReference type="Pfam" id="PF08548">
    <property type="entry name" value="Peptidase_M10_C"/>
    <property type="match status" value="1"/>
</dbReference>
<feature type="domain" description="Peptidase M10 serralysin C-terminal" evidence="9">
    <location>
        <begin position="462"/>
        <end position="657"/>
    </location>
</feature>
<sequence length="658" mass="67656">MARTIRTGIDALSGYRQLAWENDRPPLPPGEDHTEIAYSITLANGMTFDRVTIWGIGLVSLGPATAAQQAFVAAMTPTTSLASFPGLFAAGGVAIPAQVSVFDILVGNPASTDLRIWWSGGGVILTDQGFGASGATGQTGVLSANGYQAGAGFSYWSDFSITQGTASGELMVGTDLAETLMGLAGDDTLVGGLGADALRGGDGNDVLVGAGKDRMWGDAGNDWLKATPDFALADGGSGYDRLTVDYSASNRSLVLLFDNLLADTRVSGIEQLEVIGTNQVDTITGTAGDDRLFGGGGYDVLRGGAGNDWLDAGPAGPSTVGIIGERGGFYSGLSLDSLWSAGAGGPTLTTRVTYVPVLLPPAPNTGGDFSFTVTDPGTTLSIAYAFQGALAGGWGYYDAHLVAPDGSWIDLHPYSADNVVSLTQVGTYQLSASLFSGSSWEYGHLDLTVTLSGGEVLSANRLIGGAGNDTYVIYSVTDQIVEGAGEGIDTVRSPFSYVLGDNLEQLVLTGSAVDGTGNGLANAIIGNVGDNWLRGLGGNDRLEGGDGTDRLTGGSGRDIFVVGLDELGTSRSGEHDTITDFIGGQDRIDLSALYAGSKFGGVKKGTSGDFADISKYRVATIVDGDRTWVIGDTDGLPGADFVLELTGAHNLTKSDFIL</sequence>
<evidence type="ECO:0000256" key="8">
    <source>
        <dbReference type="ARBA" id="ARBA00023136"/>
    </source>
</evidence>
<evidence type="ECO:0000259" key="9">
    <source>
        <dbReference type="Pfam" id="PF08548"/>
    </source>
</evidence>
<dbReference type="PANTHER" id="PTHR38340:SF1">
    <property type="entry name" value="S-LAYER PROTEIN"/>
    <property type="match status" value="1"/>
</dbReference>
<keyword evidence="4" id="KW-0964">Secreted</keyword>
<organism evidence="10 11">
    <name type="scientific">Sphingomonas arvum</name>
    <dbReference type="NCBI Taxonomy" id="2992113"/>
    <lineage>
        <taxon>Bacteria</taxon>
        <taxon>Pseudomonadati</taxon>
        <taxon>Pseudomonadota</taxon>
        <taxon>Alphaproteobacteria</taxon>
        <taxon>Sphingomonadales</taxon>
        <taxon>Sphingomonadaceae</taxon>
        <taxon>Sphingomonas</taxon>
    </lineage>
</organism>
<comment type="cofactor">
    <cofactor evidence="1">
        <name>Ca(2+)</name>
        <dbReference type="ChEBI" id="CHEBI:29108"/>
    </cofactor>
</comment>
<reference evidence="10 11" key="1">
    <citation type="submission" date="2022-10" db="EMBL/GenBank/DDBJ databases">
        <title>Sphingomonas sp.</title>
        <authorList>
            <person name="Jin C."/>
        </authorList>
    </citation>
    <scope>NUCLEOTIDE SEQUENCE [LARGE SCALE GENOMIC DNA]</scope>
    <source>
        <strain evidence="10 11">BN140010</strain>
    </source>
</reference>
<protein>
    <submittedName>
        <fullName evidence="10">M10 family metallopeptidase C-terminal domain-containing protein</fullName>
    </submittedName>
</protein>
<evidence type="ECO:0000256" key="2">
    <source>
        <dbReference type="ARBA" id="ARBA00004370"/>
    </source>
</evidence>
<keyword evidence="5" id="KW-0800">Toxin</keyword>
<evidence type="ECO:0000256" key="1">
    <source>
        <dbReference type="ARBA" id="ARBA00001913"/>
    </source>
</evidence>
<accession>A0ABT3JHA2</accession>
<dbReference type="RefSeq" id="WP_264883304.1">
    <property type="nucleotide sequence ID" value="NZ_JAPDOB010000002.1"/>
</dbReference>
<name>A0ABT3JHA2_9SPHN</name>
<dbReference type="PROSITE" id="PS00330">
    <property type="entry name" value="HEMOLYSIN_CALCIUM"/>
    <property type="match status" value="4"/>
</dbReference>
<dbReference type="PANTHER" id="PTHR38340">
    <property type="entry name" value="S-LAYER PROTEIN"/>
    <property type="match status" value="1"/>
</dbReference>
<comment type="subcellular location">
    <subcellularLocation>
        <location evidence="2">Membrane</location>
    </subcellularLocation>
    <subcellularLocation>
        <location evidence="3">Secreted</location>
    </subcellularLocation>
</comment>
<evidence type="ECO:0000256" key="5">
    <source>
        <dbReference type="ARBA" id="ARBA00022656"/>
    </source>
</evidence>
<dbReference type="Proteomes" id="UP001526246">
    <property type="component" value="Unassembled WGS sequence"/>
</dbReference>
<dbReference type="Gene3D" id="2.150.10.10">
    <property type="entry name" value="Serralysin-like metalloprotease, C-terminal"/>
    <property type="match status" value="3"/>
</dbReference>
<evidence type="ECO:0000256" key="7">
    <source>
        <dbReference type="ARBA" id="ARBA00023026"/>
    </source>
</evidence>
<dbReference type="SUPFAM" id="SSF51120">
    <property type="entry name" value="beta-Roll"/>
    <property type="match status" value="2"/>
</dbReference>
<dbReference type="PRINTS" id="PR00313">
    <property type="entry name" value="CABNDNGRPT"/>
</dbReference>
<evidence type="ECO:0000256" key="4">
    <source>
        <dbReference type="ARBA" id="ARBA00022525"/>
    </source>
</evidence>
<dbReference type="InterPro" id="IPR018511">
    <property type="entry name" value="Hemolysin-typ_Ca-bd_CS"/>
</dbReference>
<dbReference type="EMBL" id="JAPDOB010000002">
    <property type="protein sequence ID" value="MCW3798458.1"/>
    <property type="molecule type" value="Genomic_DNA"/>
</dbReference>
<dbReference type="InterPro" id="IPR013858">
    <property type="entry name" value="Peptidase_M10B_C"/>
</dbReference>
<evidence type="ECO:0000256" key="3">
    <source>
        <dbReference type="ARBA" id="ARBA00004613"/>
    </source>
</evidence>
<comment type="caution">
    <text evidence="10">The sequence shown here is derived from an EMBL/GenBank/DDBJ whole genome shotgun (WGS) entry which is preliminary data.</text>
</comment>
<evidence type="ECO:0000313" key="10">
    <source>
        <dbReference type="EMBL" id="MCW3798458.1"/>
    </source>
</evidence>
<dbReference type="InterPro" id="IPR003995">
    <property type="entry name" value="RTX_toxin_determinant-A"/>
</dbReference>
<keyword evidence="6" id="KW-0677">Repeat</keyword>